<dbReference type="EMBL" id="SATR01000134">
    <property type="protein sequence ID" value="TFH89061.1"/>
    <property type="molecule type" value="Genomic_DNA"/>
</dbReference>
<sequence>MNVEIKRYIRTSSSESYLFFNSEGRLGTLDLHYLKSIHGTLILEQELTELEVEELLKKIEDDIVESIYPREDFIFSVYQGKEVGFYSDKPSEDSRKYESARVMDLEGISKQLATVLGKQHNIRGKLTEHAGIEFFESLGYQCCLSRKIDKNLDHQKVDLVAEKNGETTFIQVKAGSIGDKAIETMVKAMSLYAYSTPKNIAFLANEYSKNSEELRVNLESKYQMKIRFYHVYQVLKSFPEYKNSF</sequence>
<gene>
    <name evidence="1" type="ORF">ELS82_24340</name>
</gene>
<name>A0A4Y8W9T7_9VIBR</name>
<dbReference type="SUPFAM" id="SSF52980">
    <property type="entry name" value="Restriction endonuclease-like"/>
    <property type="match status" value="1"/>
</dbReference>
<accession>A0A4Y8W9T7</accession>
<proteinExistence type="predicted"/>
<comment type="caution">
    <text evidence="1">The sequence shown here is derived from an EMBL/GenBank/DDBJ whole genome shotgun (WGS) entry which is preliminary data.</text>
</comment>
<keyword evidence="2" id="KW-1185">Reference proteome</keyword>
<dbReference type="AlphaFoldDB" id="A0A4Y8W9T7"/>
<reference evidence="1 2" key="1">
    <citation type="submission" date="2019-01" db="EMBL/GenBank/DDBJ databases">
        <title>Vibrio BEI176 sp. nov, a marine bacterium isolated from China: eastern marignal seas.</title>
        <authorList>
            <person name="Li B."/>
        </authorList>
    </citation>
    <scope>NUCLEOTIDE SEQUENCE [LARGE SCALE GENOMIC DNA]</scope>
    <source>
        <strain evidence="1 2">BEI176</strain>
    </source>
</reference>
<dbReference type="OrthoDB" id="9801684at2"/>
<protein>
    <submittedName>
        <fullName evidence="1">Uncharacterized protein</fullName>
    </submittedName>
</protein>
<organism evidence="1 2">
    <name type="scientific">Vibrio ouci</name>
    <dbReference type="NCBI Taxonomy" id="2499078"/>
    <lineage>
        <taxon>Bacteria</taxon>
        <taxon>Pseudomonadati</taxon>
        <taxon>Pseudomonadota</taxon>
        <taxon>Gammaproteobacteria</taxon>
        <taxon>Vibrionales</taxon>
        <taxon>Vibrionaceae</taxon>
        <taxon>Vibrio</taxon>
    </lineage>
</organism>
<dbReference type="Proteomes" id="UP000297753">
    <property type="component" value="Unassembled WGS sequence"/>
</dbReference>
<evidence type="ECO:0000313" key="2">
    <source>
        <dbReference type="Proteomes" id="UP000297753"/>
    </source>
</evidence>
<dbReference type="RefSeq" id="WP_134837697.1">
    <property type="nucleotide sequence ID" value="NZ_SATR01000134.1"/>
</dbReference>
<evidence type="ECO:0000313" key="1">
    <source>
        <dbReference type="EMBL" id="TFH89061.1"/>
    </source>
</evidence>
<dbReference type="InterPro" id="IPR011335">
    <property type="entry name" value="Restrct_endonuc-II-like"/>
</dbReference>